<dbReference type="EMBL" id="JBIYSL010000003">
    <property type="protein sequence ID" value="MFK0523796.1"/>
    <property type="molecule type" value="Genomic_DNA"/>
</dbReference>
<name>A0ABW8HVX0_9BACL</name>
<evidence type="ECO:0000313" key="2">
    <source>
        <dbReference type="Proteomes" id="UP001618531"/>
    </source>
</evidence>
<dbReference type="InterPro" id="IPR011335">
    <property type="entry name" value="Restrct_endonuc-II-like"/>
</dbReference>
<keyword evidence="2" id="KW-1185">Reference proteome</keyword>
<sequence length="314" mass="36296">MYQSTDTKKLVIEIIATLVNIKSTMYDLILKPSGINKDYFHSLTKQKNDYGKWLSKREIASKIIAAIENHESYEKIVRSIITIASEWSQFHLAGNEYEARATVQKARDVLGVLDIWEEKEKRDREQAKEKADKEKNSQKEHELIKQLQLLLMMYDSISGKSENPQSRGTMLEDIVNRLFNVYDLTEQLTVVQAFRRNENGEQIDGAFKLDGWHYIVEMKWTSQVSGIRELDSLYGKVSRSGKQTMGVFLSINGWSSHVVDLMKQNSDKSILLMSGYDLRLALTRQVDLIKMLHKKLSKFNLESEPFFGAENMLE</sequence>
<proteinExistence type="predicted"/>
<comment type="caution">
    <text evidence="1">The sequence shown here is derived from an EMBL/GenBank/DDBJ whole genome shotgun (WGS) entry which is preliminary data.</text>
</comment>
<protein>
    <recommendedName>
        <fullName evidence="3">Restriction endonuclease type IV Mrr domain-containing protein</fullName>
    </recommendedName>
</protein>
<dbReference type="Proteomes" id="UP001618531">
    <property type="component" value="Unassembled WGS sequence"/>
</dbReference>
<evidence type="ECO:0000313" key="1">
    <source>
        <dbReference type="EMBL" id="MFK0523796.1"/>
    </source>
</evidence>
<gene>
    <name evidence="1" type="ORF">ACINKY_16430</name>
</gene>
<reference evidence="1 2" key="1">
    <citation type="submission" date="2024-11" db="EMBL/GenBank/DDBJ databases">
        <title>Identification and Characterization of a Novel Fosfomycin Bacillithiol Transferase FosB8 in Paenibacillus illinoisensis.</title>
        <authorList>
            <person name="Lu W."/>
        </authorList>
    </citation>
    <scope>NUCLEOTIDE SEQUENCE [LARGE SCALE GENOMIC DNA]</scope>
    <source>
        <strain evidence="1 2">WP77</strain>
    </source>
</reference>
<evidence type="ECO:0008006" key="3">
    <source>
        <dbReference type="Google" id="ProtNLM"/>
    </source>
</evidence>
<organism evidence="1 2">
    <name type="scientific">Paenibacillus illinoisensis</name>
    <dbReference type="NCBI Taxonomy" id="59845"/>
    <lineage>
        <taxon>Bacteria</taxon>
        <taxon>Bacillati</taxon>
        <taxon>Bacillota</taxon>
        <taxon>Bacilli</taxon>
        <taxon>Bacillales</taxon>
        <taxon>Paenibacillaceae</taxon>
        <taxon>Paenibacillus</taxon>
    </lineage>
</organism>
<accession>A0ABW8HVX0</accession>
<dbReference type="SUPFAM" id="SSF52980">
    <property type="entry name" value="Restriction endonuclease-like"/>
    <property type="match status" value="1"/>
</dbReference>